<gene>
    <name evidence="1" type="ORF">DR999_PMT14148</name>
</gene>
<proteinExistence type="predicted"/>
<dbReference type="Proteomes" id="UP000297703">
    <property type="component" value="Unassembled WGS sequence"/>
</dbReference>
<dbReference type="AlphaFoldDB" id="A0A4D9E0E5"/>
<evidence type="ECO:0000313" key="1">
    <source>
        <dbReference type="EMBL" id="TFK03409.1"/>
    </source>
</evidence>
<keyword evidence="2" id="KW-1185">Reference proteome</keyword>
<reference evidence="1 2" key="1">
    <citation type="submission" date="2019-04" db="EMBL/GenBank/DDBJ databases">
        <title>Draft genome of the big-headed turtle Platysternon megacephalum.</title>
        <authorList>
            <person name="Gong S."/>
        </authorList>
    </citation>
    <scope>NUCLEOTIDE SEQUENCE [LARGE SCALE GENOMIC DNA]</scope>
    <source>
        <strain evidence="1">DO16091913</strain>
        <tissue evidence="1">Muscle</tissue>
    </source>
</reference>
<organism evidence="1 2">
    <name type="scientific">Platysternon megacephalum</name>
    <name type="common">big-headed turtle</name>
    <dbReference type="NCBI Taxonomy" id="55544"/>
    <lineage>
        <taxon>Eukaryota</taxon>
        <taxon>Metazoa</taxon>
        <taxon>Chordata</taxon>
        <taxon>Craniata</taxon>
        <taxon>Vertebrata</taxon>
        <taxon>Euteleostomi</taxon>
        <taxon>Archelosauria</taxon>
        <taxon>Testudinata</taxon>
        <taxon>Testudines</taxon>
        <taxon>Cryptodira</taxon>
        <taxon>Durocryptodira</taxon>
        <taxon>Testudinoidea</taxon>
        <taxon>Platysternidae</taxon>
        <taxon>Platysternon</taxon>
    </lineage>
</organism>
<comment type="caution">
    <text evidence="1">The sequence shown here is derived from an EMBL/GenBank/DDBJ whole genome shotgun (WGS) entry which is preliminary data.</text>
</comment>
<protein>
    <submittedName>
        <fullName evidence="1">Chelonianin</fullName>
    </submittedName>
</protein>
<evidence type="ECO:0000313" key="2">
    <source>
        <dbReference type="Proteomes" id="UP000297703"/>
    </source>
</evidence>
<accession>A0A4D9E0E5</accession>
<name>A0A4D9E0E5_9SAUR</name>
<dbReference type="EMBL" id="QXTE01000158">
    <property type="protein sequence ID" value="TFK03409.1"/>
    <property type="molecule type" value="Genomic_DNA"/>
</dbReference>
<reference evidence="1 2" key="2">
    <citation type="submission" date="2019-04" db="EMBL/GenBank/DDBJ databases">
        <title>The genome sequence of big-headed turtle.</title>
        <authorList>
            <person name="Gong S."/>
        </authorList>
    </citation>
    <scope>NUCLEOTIDE SEQUENCE [LARGE SCALE GENOMIC DNA]</scope>
    <source>
        <strain evidence="1">DO16091913</strain>
        <tissue evidence="1">Muscle</tissue>
    </source>
</reference>
<sequence>MERLPQFHLMLPDIFTEPTLVCSSQIPLCPSPPQPLVTHSLRLVSVRGLTQQTCDTQSKGQHSGSWWGEIQCFGNGRVLQFSGLGLPFETGSNSPKLQPL</sequence>